<sequence length="70" mass="8215">MYYKDRVRNQGILERKPVIKLTNKSIEFHLELLSNGWEIGEILKNYPQLTKENVIAVGEYLTITYTSRGK</sequence>
<dbReference type="InterPro" id="IPR036388">
    <property type="entry name" value="WH-like_DNA-bd_sf"/>
</dbReference>
<proteinExistence type="predicted"/>
<dbReference type="AlphaFoldDB" id="A0AAU8H2J3"/>
<dbReference type="Pfam" id="PF04255">
    <property type="entry name" value="DUF433"/>
    <property type="match status" value="1"/>
</dbReference>
<reference evidence="1" key="1">
    <citation type="submission" date="2024-01" db="EMBL/GenBank/DDBJ databases">
        <title>The first autotrophic representatives of the genus Thermodesulfovibrio.</title>
        <authorList>
            <person name="Maltseva A.I."/>
            <person name="Elcheninov A.G."/>
            <person name="Kublanov I.V."/>
            <person name="Lebedinsky A.V."/>
            <person name="Frolov E.N."/>
        </authorList>
    </citation>
    <scope>NUCLEOTIDE SEQUENCE</scope>
    <source>
        <strain evidence="1">3462-1</strain>
    </source>
</reference>
<dbReference type="RefSeq" id="WP_353686772.1">
    <property type="nucleotide sequence ID" value="NZ_CP144374.1"/>
</dbReference>
<dbReference type="EMBL" id="CP144374">
    <property type="protein sequence ID" value="XCH49139.1"/>
    <property type="molecule type" value="Genomic_DNA"/>
</dbReference>
<accession>A0AAU8H2J3</accession>
<dbReference type="SUPFAM" id="SSF46689">
    <property type="entry name" value="Homeodomain-like"/>
    <property type="match status" value="1"/>
</dbReference>
<evidence type="ECO:0000313" key="1">
    <source>
        <dbReference type="EMBL" id="XCH49139.1"/>
    </source>
</evidence>
<dbReference type="InterPro" id="IPR009057">
    <property type="entry name" value="Homeodomain-like_sf"/>
</dbReference>
<gene>
    <name evidence="1" type="ORF">V4D31_03015</name>
</gene>
<name>A0AAU8H2J3_9BACT</name>
<protein>
    <submittedName>
        <fullName evidence="1">DUF433 domain-containing protein</fullName>
    </submittedName>
</protein>
<organism evidence="1">
    <name type="scientific">Thermodesulfovibrio obliviosus</name>
    <dbReference type="NCBI Taxonomy" id="3118332"/>
    <lineage>
        <taxon>Bacteria</taxon>
        <taxon>Pseudomonadati</taxon>
        <taxon>Nitrospirota</taxon>
        <taxon>Thermodesulfovibrionia</taxon>
        <taxon>Thermodesulfovibrionales</taxon>
        <taxon>Thermodesulfovibrionaceae</taxon>
        <taxon>Thermodesulfovibrio</taxon>
    </lineage>
</organism>
<dbReference type="InterPro" id="IPR007367">
    <property type="entry name" value="DUF433"/>
</dbReference>
<dbReference type="Gene3D" id="1.10.10.10">
    <property type="entry name" value="Winged helix-like DNA-binding domain superfamily/Winged helix DNA-binding domain"/>
    <property type="match status" value="1"/>
</dbReference>
<dbReference type="KEGG" id="tob:V4D31_03015"/>